<feature type="transmembrane region" description="Helical" evidence="19">
    <location>
        <begin position="187"/>
        <end position="206"/>
    </location>
</feature>
<evidence type="ECO:0000256" key="6">
    <source>
        <dbReference type="ARBA" id="ARBA00022960"/>
    </source>
</evidence>
<dbReference type="UniPathway" id="UPA00219"/>
<evidence type="ECO:0000256" key="17">
    <source>
        <dbReference type="ARBA" id="ARBA00049966"/>
    </source>
</evidence>
<evidence type="ECO:0000256" key="10">
    <source>
        <dbReference type="ARBA" id="ARBA00032370"/>
    </source>
</evidence>
<dbReference type="InterPro" id="IPR001182">
    <property type="entry name" value="FtsW/RodA"/>
</dbReference>
<feature type="transmembrane region" description="Helical" evidence="19">
    <location>
        <begin position="235"/>
        <end position="256"/>
    </location>
</feature>
<dbReference type="RefSeq" id="WP_227870985.1">
    <property type="nucleotide sequence ID" value="NZ_CP024988.1"/>
</dbReference>
<organism evidence="20 21">
    <name type="scientific">Corynebacterium provencense</name>
    <dbReference type="NCBI Taxonomy" id="1737425"/>
    <lineage>
        <taxon>Bacteria</taxon>
        <taxon>Bacillati</taxon>
        <taxon>Actinomycetota</taxon>
        <taxon>Actinomycetes</taxon>
        <taxon>Mycobacteriales</taxon>
        <taxon>Corynebacteriaceae</taxon>
        <taxon>Corynebacterium</taxon>
    </lineage>
</organism>
<feature type="transmembrane region" description="Helical" evidence="19">
    <location>
        <begin position="55"/>
        <end position="78"/>
    </location>
</feature>
<dbReference type="EMBL" id="CP024988">
    <property type="protein sequence ID" value="AWT26433.1"/>
    <property type="molecule type" value="Genomic_DNA"/>
</dbReference>
<evidence type="ECO:0000256" key="4">
    <source>
        <dbReference type="ARBA" id="ARBA00022679"/>
    </source>
</evidence>
<keyword evidence="3 20" id="KW-0328">Glycosyltransferase</keyword>
<evidence type="ECO:0000256" key="14">
    <source>
        <dbReference type="ARBA" id="ARBA00041418"/>
    </source>
</evidence>
<feature type="compositionally biased region" description="Basic and acidic residues" evidence="18">
    <location>
        <begin position="1"/>
        <end position="12"/>
    </location>
</feature>
<comment type="function">
    <text evidence="17">Peptidoglycan polymerase that is essential for cell division.</text>
</comment>
<feature type="compositionally biased region" description="Basic and acidic residues" evidence="18">
    <location>
        <begin position="508"/>
        <end position="527"/>
    </location>
</feature>
<protein>
    <recommendedName>
        <fullName evidence="13">Probable peptidoglycan glycosyltransferase FtsW</fullName>
        <ecNumber evidence="15">2.4.99.28</ecNumber>
    </recommendedName>
    <alternativeName>
        <fullName evidence="14">Cell division protein FtsW</fullName>
    </alternativeName>
    <alternativeName>
        <fullName evidence="11">Cell wall polymerase</fullName>
    </alternativeName>
    <alternativeName>
        <fullName evidence="10">Peptidoglycan polymerase</fullName>
    </alternativeName>
</protein>
<proteinExistence type="inferred from homology"/>
<evidence type="ECO:0000256" key="11">
    <source>
        <dbReference type="ARBA" id="ARBA00033270"/>
    </source>
</evidence>
<evidence type="ECO:0000313" key="20">
    <source>
        <dbReference type="EMBL" id="AWT26433.1"/>
    </source>
</evidence>
<dbReference type="AlphaFoldDB" id="A0A2Z3YYN8"/>
<feature type="compositionally biased region" description="Basic and acidic residues" evidence="18">
    <location>
        <begin position="444"/>
        <end position="456"/>
    </location>
</feature>
<keyword evidence="6" id="KW-0133">Cell shape</keyword>
<dbReference type="KEGG" id="cpre:Csp1_16490"/>
<feature type="transmembrane region" description="Helical" evidence="19">
    <location>
        <begin position="357"/>
        <end position="381"/>
    </location>
</feature>
<comment type="pathway">
    <text evidence="2">Cell wall biogenesis; peptidoglycan biosynthesis.</text>
</comment>
<evidence type="ECO:0000256" key="8">
    <source>
        <dbReference type="ARBA" id="ARBA00022989"/>
    </source>
</evidence>
<feature type="compositionally biased region" description="Basic and acidic residues" evidence="18">
    <location>
        <begin position="486"/>
        <end position="501"/>
    </location>
</feature>
<dbReference type="InterPro" id="IPR018365">
    <property type="entry name" value="Cell_cycle_FtsW-rel_CS"/>
</dbReference>
<name>A0A2Z3YYN8_9CORY</name>
<comment type="similarity">
    <text evidence="12">Belongs to the SEDS family. FtsW subfamily.</text>
</comment>
<dbReference type="GO" id="GO:0005886">
    <property type="term" value="C:plasma membrane"/>
    <property type="evidence" value="ECO:0007669"/>
    <property type="project" value="TreeGrafter"/>
</dbReference>
<dbReference type="PANTHER" id="PTHR30474">
    <property type="entry name" value="CELL CYCLE PROTEIN"/>
    <property type="match status" value="1"/>
</dbReference>
<evidence type="ECO:0000256" key="3">
    <source>
        <dbReference type="ARBA" id="ARBA00022676"/>
    </source>
</evidence>
<keyword evidence="4 20" id="KW-0808">Transferase</keyword>
<evidence type="ECO:0000313" key="21">
    <source>
        <dbReference type="Proteomes" id="UP000247696"/>
    </source>
</evidence>
<dbReference type="STRING" id="1737425.GCA_900049755_02576"/>
<dbReference type="GO" id="GO:0015648">
    <property type="term" value="F:lipid-linked peptidoglycan transporter activity"/>
    <property type="evidence" value="ECO:0007669"/>
    <property type="project" value="TreeGrafter"/>
</dbReference>
<dbReference type="PANTHER" id="PTHR30474:SF2">
    <property type="entry name" value="PEPTIDOGLYCAN GLYCOSYLTRANSFERASE FTSW-RELATED"/>
    <property type="match status" value="1"/>
</dbReference>
<keyword evidence="9 19" id="KW-0472">Membrane</keyword>
<keyword evidence="7" id="KW-0573">Peptidoglycan synthesis</keyword>
<evidence type="ECO:0000256" key="12">
    <source>
        <dbReference type="ARBA" id="ARBA00038053"/>
    </source>
</evidence>
<sequence>MRSTMRSDRTTDMRGGTGGQGRRPAGTVTARGTSEVSPWAGLREKWQRLLASPQLDYKVILLVTGVLVALGLIVALSSSMVSSRSQEGGTVFTEFFKQARMVLVGLVVMWAALWIRPAKVRAWAPVLLFIALLFLVLVLFIGSGDEIGSKSWISLGPLSFQPSEIAKLALAVWGSAAVAMHSRRSPTVRGGLGAFLIVSGMVLALVLAQKDLGMMFSLALVMLSLLLFSGVAGSVLGLIVGAVAVLGALSIAALSYRSDRISTWLSALRLRFDGTSAQDAAFQAKQGMYSLADGGLTGQGLGQSRAKWNYLPEATNDFVFAIIGEELGLIGAGAVIALFALLGWFGIRTATKQSDPFLRLLAATLTAGIVGQAFYNIGYVVGLLPVTGVQLPLLSAGGTSAVITLGTLGLLANCARHEPETVSSMQHEGRPFIDRLLMLREPDVPDAGSEHREQVRPRPRRYGTPVTHRPAPRSSDLRGDPVLPGDRPRFRRSTDSYREGPDSGYPGDPDRRRSVRSEHRAGARTEAGENPGRNPRSAQRRRRYNP</sequence>
<accession>A0A2Z3YYN8</accession>
<evidence type="ECO:0000256" key="5">
    <source>
        <dbReference type="ARBA" id="ARBA00022692"/>
    </source>
</evidence>
<evidence type="ECO:0000256" key="2">
    <source>
        <dbReference type="ARBA" id="ARBA00004752"/>
    </source>
</evidence>
<dbReference type="Proteomes" id="UP000247696">
    <property type="component" value="Chromosome"/>
</dbReference>
<evidence type="ECO:0000256" key="9">
    <source>
        <dbReference type="ARBA" id="ARBA00023136"/>
    </source>
</evidence>
<evidence type="ECO:0000256" key="15">
    <source>
        <dbReference type="ARBA" id="ARBA00044770"/>
    </source>
</evidence>
<gene>
    <name evidence="20" type="primary">ftsW</name>
    <name evidence="20" type="ORF">Csp1_16490</name>
</gene>
<keyword evidence="21" id="KW-1185">Reference proteome</keyword>
<evidence type="ECO:0000256" key="13">
    <source>
        <dbReference type="ARBA" id="ARBA00041185"/>
    </source>
</evidence>
<dbReference type="EC" id="2.4.99.28" evidence="15"/>
<evidence type="ECO:0000256" key="7">
    <source>
        <dbReference type="ARBA" id="ARBA00022984"/>
    </source>
</evidence>
<keyword evidence="5 19" id="KW-0812">Transmembrane</keyword>
<feature type="transmembrane region" description="Helical" evidence="19">
    <location>
        <begin position="318"/>
        <end position="345"/>
    </location>
</feature>
<evidence type="ECO:0000256" key="18">
    <source>
        <dbReference type="SAM" id="MobiDB-lite"/>
    </source>
</evidence>
<comment type="subcellular location">
    <subcellularLocation>
        <location evidence="1">Membrane</location>
        <topology evidence="1">Multi-pass membrane protein</topology>
    </subcellularLocation>
</comment>
<dbReference type="GO" id="GO:0008360">
    <property type="term" value="P:regulation of cell shape"/>
    <property type="evidence" value="ECO:0007669"/>
    <property type="project" value="UniProtKB-KW"/>
</dbReference>
<feature type="transmembrane region" description="Helical" evidence="19">
    <location>
        <begin position="98"/>
        <end position="115"/>
    </location>
</feature>
<dbReference type="GO" id="GO:0032153">
    <property type="term" value="C:cell division site"/>
    <property type="evidence" value="ECO:0007669"/>
    <property type="project" value="TreeGrafter"/>
</dbReference>
<dbReference type="PROSITE" id="PS00428">
    <property type="entry name" value="FTSW_RODA_SPOVE"/>
    <property type="match status" value="1"/>
</dbReference>
<evidence type="ECO:0000256" key="19">
    <source>
        <dbReference type="SAM" id="Phobius"/>
    </source>
</evidence>
<dbReference type="GO" id="GO:0051301">
    <property type="term" value="P:cell division"/>
    <property type="evidence" value="ECO:0007669"/>
    <property type="project" value="InterPro"/>
</dbReference>
<keyword evidence="8 19" id="KW-1133">Transmembrane helix</keyword>
<feature type="transmembrane region" description="Helical" evidence="19">
    <location>
        <begin position="393"/>
        <end position="415"/>
    </location>
</feature>
<comment type="catalytic activity">
    <reaction evidence="16">
        <text>[GlcNAc-(1-&gt;4)-Mur2Ac(oyl-L-Ala-gamma-D-Glu-L-Lys-D-Ala-D-Ala)](n)-di-trans,octa-cis-undecaprenyl diphosphate + beta-D-GlcNAc-(1-&gt;4)-Mur2Ac(oyl-L-Ala-gamma-D-Glu-L-Lys-D-Ala-D-Ala)-di-trans,octa-cis-undecaprenyl diphosphate = [GlcNAc-(1-&gt;4)-Mur2Ac(oyl-L-Ala-gamma-D-Glu-L-Lys-D-Ala-D-Ala)](n+1)-di-trans,octa-cis-undecaprenyl diphosphate + di-trans,octa-cis-undecaprenyl diphosphate + H(+)</text>
        <dbReference type="Rhea" id="RHEA:23708"/>
        <dbReference type="Rhea" id="RHEA-COMP:9602"/>
        <dbReference type="Rhea" id="RHEA-COMP:9603"/>
        <dbReference type="ChEBI" id="CHEBI:15378"/>
        <dbReference type="ChEBI" id="CHEBI:58405"/>
        <dbReference type="ChEBI" id="CHEBI:60033"/>
        <dbReference type="ChEBI" id="CHEBI:78435"/>
        <dbReference type="EC" id="2.4.99.28"/>
    </reaction>
</comment>
<dbReference type="GO" id="GO:0009252">
    <property type="term" value="P:peptidoglycan biosynthetic process"/>
    <property type="evidence" value="ECO:0007669"/>
    <property type="project" value="UniProtKB-UniPathway"/>
</dbReference>
<evidence type="ECO:0000256" key="1">
    <source>
        <dbReference type="ARBA" id="ARBA00004141"/>
    </source>
</evidence>
<dbReference type="Pfam" id="PF01098">
    <property type="entry name" value="FTSW_RODA_SPOVE"/>
    <property type="match status" value="1"/>
</dbReference>
<feature type="region of interest" description="Disordered" evidence="18">
    <location>
        <begin position="444"/>
        <end position="546"/>
    </location>
</feature>
<feature type="region of interest" description="Disordered" evidence="18">
    <location>
        <begin position="1"/>
        <end position="35"/>
    </location>
</feature>
<evidence type="ECO:0000256" key="16">
    <source>
        <dbReference type="ARBA" id="ARBA00049902"/>
    </source>
</evidence>
<dbReference type="GO" id="GO:0008955">
    <property type="term" value="F:peptidoglycan glycosyltransferase activity"/>
    <property type="evidence" value="ECO:0007669"/>
    <property type="project" value="UniProtKB-EC"/>
</dbReference>
<feature type="transmembrane region" description="Helical" evidence="19">
    <location>
        <begin position="122"/>
        <end position="142"/>
    </location>
</feature>
<reference evidence="21" key="1">
    <citation type="submission" date="2017-11" db="EMBL/GenBank/DDBJ databases">
        <title>Otitis media/interna in a cat caused by the recently described species Corynebacterium provencense.</title>
        <authorList>
            <person name="Kittl S."/>
            <person name="Brodard I."/>
            <person name="Rychener L."/>
            <person name="Jores J."/>
            <person name="Roosje P."/>
            <person name="Gobeli Brawand S."/>
        </authorList>
    </citation>
    <scope>NUCLEOTIDE SEQUENCE [LARGE SCALE GENOMIC DNA]</scope>
    <source>
        <strain evidence="21">17KM38</strain>
    </source>
</reference>